<evidence type="ECO:0000256" key="2">
    <source>
        <dbReference type="ARBA" id="ARBA00010157"/>
    </source>
</evidence>
<dbReference type="Gene3D" id="1.20.1640.10">
    <property type="entry name" value="Multidrug efflux transporter AcrB transmembrane domain"/>
    <property type="match status" value="2"/>
</dbReference>
<dbReference type="PANTHER" id="PTHR33406">
    <property type="entry name" value="MEMBRANE PROTEIN MJ1562-RELATED"/>
    <property type="match status" value="1"/>
</dbReference>
<dbReference type="InterPro" id="IPR004869">
    <property type="entry name" value="MMPL_dom"/>
</dbReference>
<dbReference type="PROSITE" id="PS50156">
    <property type="entry name" value="SSD"/>
    <property type="match status" value="1"/>
</dbReference>
<evidence type="ECO:0000256" key="6">
    <source>
        <dbReference type="ARBA" id="ARBA00023136"/>
    </source>
</evidence>
<keyword evidence="6 8" id="KW-0472">Membrane</keyword>
<reference evidence="10 11" key="1">
    <citation type="journal article" date="2019" name="Emerg. Microbes Infect.">
        <title>Comprehensive subspecies identification of 175 nontuberculous mycobacteria species based on 7547 genomic profiles.</title>
        <authorList>
            <person name="Matsumoto Y."/>
            <person name="Kinjo T."/>
            <person name="Motooka D."/>
            <person name="Nabeya D."/>
            <person name="Jung N."/>
            <person name="Uechi K."/>
            <person name="Horii T."/>
            <person name="Iida T."/>
            <person name="Fujita J."/>
            <person name="Nakamura S."/>
        </authorList>
    </citation>
    <scope>NUCLEOTIDE SEQUENCE [LARGE SCALE GENOMIC DNA]</scope>
    <source>
        <strain evidence="10 11">JCM 6370</strain>
    </source>
</reference>
<dbReference type="InterPro" id="IPR050545">
    <property type="entry name" value="Mycobact_MmpL"/>
</dbReference>
<dbReference type="GO" id="GO:0005886">
    <property type="term" value="C:plasma membrane"/>
    <property type="evidence" value="ECO:0007669"/>
    <property type="project" value="UniProtKB-SubCell"/>
</dbReference>
<keyword evidence="4 8" id="KW-0812">Transmembrane</keyword>
<accession>A0A7I7UPN5</accession>
<feature type="transmembrane region" description="Helical" evidence="8">
    <location>
        <begin position="889"/>
        <end position="909"/>
    </location>
</feature>
<feature type="transmembrane region" description="Helical" evidence="8">
    <location>
        <begin position="834"/>
        <end position="851"/>
    </location>
</feature>
<dbReference type="EMBL" id="AP022599">
    <property type="protein sequence ID" value="BBY82126.1"/>
    <property type="molecule type" value="Genomic_DNA"/>
</dbReference>
<evidence type="ECO:0000256" key="3">
    <source>
        <dbReference type="ARBA" id="ARBA00022475"/>
    </source>
</evidence>
<evidence type="ECO:0000256" key="1">
    <source>
        <dbReference type="ARBA" id="ARBA00004651"/>
    </source>
</evidence>
<keyword evidence="5 8" id="KW-1133">Transmembrane helix</keyword>
<evidence type="ECO:0000256" key="7">
    <source>
        <dbReference type="SAM" id="MobiDB-lite"/>
    </source>
</evidence>
<feature type="transmembrane region" description="Helical" evidence="8">
    <location>
        <begin position="298"/>
        <end position="321"/>
    </location>
</feature>
<comment type="subcellular location">
    <subcellularLocation>
        <location evidence="1">Cell membrane</location>
        <topology evidence="1">Multi-pass membrane protein</topology>
    </subcellularLocation>
</comment>
<dbReference type="AlphaFoldDB" id="A0A7I7UPN5"/>
<feature type="transmembrane region" description="Helical" evidence="8">
    <location>
        <begin position="28"/>
        <end position="49"/>
    </location>
</feature>
<feature type="transmembrane region" description="Helical" evidence="8">
    <location>
        <begin position="258"/>
        <end position="277"/>
    </location>
</feature>
<evidence type="ECO:0000313" key="10">
    <source>
        <dbReference type="EMBL" id="BBY82126.1"/>
    </source>
</evidence>
<feature type="transmembrane region" description="Helical" evidence="8">
    <location>
        <begin position="225"/>
        <end position="246"/>
    </location>
</feature>
<keyword evidence="11" id="KW-1185">Reference proteome</keyword>
<feature type="region of interest" description="Disordered" evidence="7">
    <location>
        <begin position="1000"/>
        <end position="1064"/>
    </location>
</feature>
<dbReference type="PANTHER" id="PTHR33406:SF6">
    <property type="entry name" value="MEMBRANE PROTEIN YDGH-RELATED"/>
    <property type="match status" value="1"/>
</dbReference>
<evidence type="ECO:0000256" key="5">
    <source>
        <dbReference type="ARBA" id="ARBA00022989"/>
    </source>
</evidence>
<keyword evidence="3" id="KW-1003">Cell membrane</keyword>
<dbReference type="Pfam" id="PF03176">
    <property type="entry name" value="MMPL"/>
    <property type="match status" value="2"/>
</dbReference>
<protein>
    <submittedName>
        <fullName evidence="10">Membrane protein</fullName>
    </submittedName>
</protein>
<organism evidence="10 11">
    <name type="scientific">Mycolicibacterium pulveris</name>
    <name type="common">Mycobacterium pulveris</name>
    <dbReference type="NCBI Taxonomy" id="36813"/>
    <lineage>
        <taxon>Bacteria</taxon>
        <taxon>Bacillati</taxon>
        <taxon>Actinomycetota</taxon>
        <taxon>Actinomycetes</taxon>
        <taxon>Mycobacteriales</taxon>
        <taxon>Mycobacteriaceae</taxon>
        <taxon>Mycolicibacterium</taxon>
    </lineage>
</organism>
<name>A0A7I7UPN5_MYCPV</name>
<feature type="transmembrane region" description="Helical" evidence="8">
    <location>
        <begin position="930"/>
        <end position="953"/>
    </location>
</feature>
<dbReference type="Proteomes" id="UP000467252">
    <property type="component" value="Chromosome"/>
</dbReference>
<feature type="transmembrane region" description="Helical" evidence="8">
    <location>
        <begin position="858"/>
        <end position="883"/>
    </location>
</feature>
<feature type="transmembrane region" description="Helical" evidence="8">
    <location>
        <begin position="333"/>
        <end position="356"/>
    </location>
</feature>
<sequence>MFSRAKFSGALQGGFFPALGKLVVRHPLLVIAAWLVLVGTLLLSVPPLLEVAARKPPPLLPESSEVLAAGDAMQDAFDEAGAGNAAIVVLTNKNGLTKRDEQTYRTLVERLNADTEHVIGTQDFISIPELRPVMTSEDNKAWQLPASLHGTMGLADGQKAYSGFREIVDEVTAGTTLTPHMVGGAATLEDLNEYGVRDQHVVEIATVLIVLTILILVYRNVVAMIMPLLMIAVSLGVAQAAVAGLGDLGLLGLGPQTLVLMTAVMIGAGVDYAIFLFTRYHEYIRTGLSSDEAVISALGSIGKVIAGSAGTTALAFYGLAFTQLAVFSTVGPALSVTVIVGFLASITLLPAMVTLVGRRGWVKPRKDLTGPWWRRSGQHIVRRPLTHLAASLVILIALAACASLITYNYDDRKNLPADAESNLGYDALAEHFPVSSTVPQFLFIQSSKNLRSPRALAIMEEMAHRISQLPDIDMVRGITRPTGQVIEQAKATYQAGEVGSKLGQASDLITENDANLDLLAGGSHKLADTLDQLRDSVVGGVITVRPLVNALAAMQQQFGGSKTLDEIDKTATLVENMRSLGEAIGVNTTRITDIHAWATPMVNALNANPACDVDPGCVASRQDLRELTAPENAATVQRIAELGRELEGTEGTQTLDETLRSVSESMETATDAARQLGMDKPGNVAQQLATVEQGANLLADSSRALAIGTQLLVNQTKVMGGGLDQASAFLEAMRRDSADPPMSGFHIPPQILTQPEFQKAASLFISPDGHSARFLVQTALDPFGTEAMDQVAEVIDAAESARPNTILADADISMVGFSSVQNEIRGYYSGDVKLIMIFTLVVVFVVLILLLRSLIAPLYLVGTVVLSYLSALGIGVVFFQFILGQDMAWSVPGMTFLVLVAVGADYNLLLISRIRDEAHLGMGPAVVRTIGATGGVITSAGLIFAASMFGLTFSSLAALVQVGFVIGVGLLLDTFVVRTVTVPAIAVLLGNLNWWPSKPPALVKKDDQQPPQPPEEPPTEVLSTVPAESMARRSVGARRPTRTTGRFAKPHRSPARPVGSGVTY</sequence>
<evidence type="ECO:0000313" key="11">
    <source>
        <dbReference type="Proteomes" id="UP000467252"/>
    </source>
</evidence>
<evidence type="ECO:0000259" key="9">
    <source>
        <dbReference type="PROSITE" id="PS50156"/>
    </source>
</evidence>
<feature type="domain" description="SSD" evidence="9">
    <location>
        <begin position="198"/>
        <end position="355"/>
    </location>
</feature>
<gene>
    <name evidence="10" type="ORF">MPUL_32840</name>
</gene>
<feature type="transmembrane region" description="Helical" evidence="8">
    <location>
        <begin position="959"/>
        <end position="989"/>
    </location>
</feature>
<evidence type="ECO:0000256" key="8">
    <source>
        <dbReference type="SAM" id="Phobius"/>
    </source>
</evidence>
<dbReference type="SUPFAM" id="SSF82866">
    <property type="entry name" value="Multidrug efflux transporter AcrB transmembrane domain"/>
    <property type="match status" value="2"/>
</dbReference>
<feature type="transmembrane region" description="Helical" evidence="8">
    <location>
        <begin position="385"/>
        <end position="407"/>
    </location>
</feature>
<proteinExistence type="inferred from homology"/>
<comment type="similarity">
    <text evidence="2">Belongs to the resistance-nodulation-cell division (RND) (TC 2.A.6) family. MmpL subfamily.</text>
</comment>
<evidence type="ECO:0000256" key="4">
    <source>
        <dbReference type="ARBA" id="ARBA00022692"/>
    </source>
</evidence>
<dbReference type="InterPro" id="IPR000731">
    <property type="entry name" value="SSD"/>
</dbReference>